<gene>
    <name evidence="1" type="ORF">MML48_10g00018644</name>
</gene>
<accession>A0ACB9SL66</accession>
<evidence type="ECO:0000313" key="2">
    <source>
        <dbReference type="Proteomes" id="UP001056778"/>
    </source>
</evidence>
<proteinExistence type="predicted"/>
<keyword evidence="2" id="KW-1185">Reference proteome</keyword>
<comment type="caution">
    <text evidence="1">The sequence shown here is derived from an EMBL/GenBank/DDBJ whole genome shotgun (WGS) entry which is preliminary data.</text>
</comment>
<evidence type="ECO:0000313" key="1">
    <source>
        <dbReference type="EMBL" id="KAI4454186.1"/>
    </source>
</evidence>
<organism evidence="1 2">
    <name type="scientific">Holotrichia oblita</name>
    <name type="common">Chafer beetle</name>
    <dbReference type="NCBI Taxonomy" id="644536"/>
    <lineage>
        <taxon>Eukaryota</taxon>
        <taxon>Metazoa</taxon>
        <taxon>Ecdysozoa</taxon>
        <taxon>Arthropoda</taxon>
        <taxon>Hexapoda</taxon>
        <taxon>Insecta</taxon>
        <taxon>Pterygota</taxon>
        <taxon>Neoptera</taxon>
        <taxon>Endopterygota</taxon>
        <taxon>Coleoptera</taxon>
        <taxon>Polyphaga</taxon>
        <taxon>Scarabaeiformia</taxon>
        <taxon>Scarabaeidae</taxon>
        <taxon>Melolonthinae</taxon>
        <taxon>Holotrichia</taxon>
    </lineage>
</organism>
<dbReference type="Proteomes" id="UP001056778">
    <property type="component" value="Chromosome 10"/>
</dbReference>
<name>A0ACB9SL66_HOLOL</name>
<sequence>MQVPETQADEMLQKSNKTFPPVSSGVTVLVKIPDVDRGRAAPRNVMAIIMEWKEESDLYQLGTTSGVPEKLYARNEFQVADHKSYQNLQAAIDDITENEKDIDIVIIPPSRQLIGPIPSCGTTNREIAKTMEKWSANEDDIDEDDTQADTLPFDVPGAVEIFFQNSTESDPEDNIPLIMLRSISNTGELATKKEKIAEKNQIGLTK</sequence>
<dbReference type="EMBL" id="CM043024">
    <property type="protein sequence ID" value="KAI4454186.1"/>
    <property type="molecule type" value="Genomic_DNA"/>
</dbReference>
<reference evidence="1" key="1">
    <citation type="submission" date="2022-04" db="EMBL/GenBank/DDBJ databases">
        <title>Chromosome-scale genome assembly of Holotrichia oblita Faldermann.</title>
        <authorList>
            <person name="Rongchong L."/>
        </authorList>
    </citation>
    <scope>NUCLEOTIDE SEQUENCE</scope>
    <source>
        <strain evidence="1">81SQS9</strain>
    </source>
</reference>
<protein>
    <submittedName>
        <fullName evidence="1">L1 transposable element-related</fullName>
    </submittedName>
</protein>